<feature type="transmembrane region" description="Helical" evidence="1">
    <location>
        <begin position="69"/>
        <end position="95"/>
    </location>
</feature>
<protein>
    <submittedName>
        <fullName evidence="2">Uncharacterized protein</fullName>
    </submittedName>
</protein>
<sequence length="100" mass="11881">MTKLLNFSDKRTITCRYSLIFVYGLFRTELKSTSYCLDNGLSPKYQTMVSHLSRASVIQNYVEQNIFLFYARAFLCFCFMNPILLYFCFLICLLFNNEFL</sequence>
<dbReference type="EMBL" id="HBUF01535878">
    <property type="protein sequence ID" value="CAG6753281.1"/>
    <property type="molecule type" value="Transcribed_RNA"/>
</dbReference>
<dbReference type="EMBL" id="HBUF01535877">
    <property type="protein sequence ID" value="CAG6753280.1"/>
    <property type="molecule type" value="Transcribed_RNA"/>
</dbReference>
<dbReference type="AlphaFoldDB" id="A0A8D8ZU93"/>
<name>A0A8D8ZU93_9HEMI</name>
<proteinExistence type="predicted"/>
<accession>A0A8D8ZU93</accession>
<evidence type="ECO:0000256" key="1">
    <source>
        <dbReference type="SAM" id="Phobius"/>
    </source>
</evidence>
<keyword evidence="1" id="KW-0472">Membrane</keyword>
<organism evidence="2">
    <name type="scientific">Cacopsylla melanoneura</name>
    <dbReference type="NCBI Taxonomy" id="428564"/>
    <lineage>
        <taxon>Eukaryota</taxon>
        <taxon>Metazoa</taxon>
        <taxon>Ecdysozoa</taxon>
        <taxon>Arthropoda</taxon>
        <taxon>Hexapoda</taxon>
        <taxon>Insecta</taxon>
        <taxon>Pterygota</taxon>
        <taxon>Neoptera</taxon>
        <taxon>Paraneoptera</taxon>
        <taxon>Hemiptera</taxon>
        <taxon>Sternorrhyncha</taxon>
        <taxon>Psylloidea</taxon>
        <taxon>Psyllidae</taxon>
        <taxon>Psyllinae</taxon>
        <taxon>Cacopsylla</taxon>
    </lineage>
</organism>
<keyword evidence="1" id="KW-1133">Transmembrane helix</keyword>
<evidence type="ECO:0000313" key="2">
    <source>
        <dbReference type="EMBL" id="CAG6753280.1"/>
    </source>
</evidence>
<reference evidence="2" key="1">
    <citation type="submission" date="2021-05" db="EMBL/GenBank/DDBJ databases">
        <authorList>
            <person name="Alioto T."/>
            <person name="Alioto T."/>
            <person name="Gomez Garrido J."/>
        </authorList>
    </citation>
    <scope>NUCLEOTIDE SEQUENCE</scope>
</reference>
<keyword evidence="1" id="KW-0812">Transmembrane</keyword>